<feature type="domain" description="NAD(P)-binding" evidence="1">
    <location>
        <begin position="8"/>
        <end position="164"/>
    </location>
</feature>
<dbReference type="InterPro" id="IPR051207">
    <property type="entry name" value="ComplexI_NDUFA9_subunit"/>
</dbReference>
<dbReference type="InterPro" id="IPR036291">
    <property type="entry name" value="NAD(P)-bd_dom_sf"/>
</dbReference>
<sequence length="317" mass="36020">MSRIAIIGASGELGYRLVQRLCSRHSIVAIVRRADKRDFAACVGRDKNETHTADPPKEDTPKEEPHKIEVRVVRDIGNTNALCAALDGCDAVINAGYIWFAQAINEAMAQCKAPPRHIVFTGSTGIYTRLPSESAQRKRLAEDYIRQHFHSHWTIIRPTMIYGHKDDRNISRLVRAVDRLRVFPLIGDGDSLIQPVFIHDLVKAYEIALLNERCYNRIYDVAGGRAYSNRELIRCAADSIGKKTLFLPVPARLISLAVRLLGRLRLSPISQEQVLRFQENKDVDLLPFVDEFKYVPRNFEQGIGELVHEMKQHGMLR</sequence>
<dbReference type="Pfam" id="PF13460">
    <property type="entry name" value="NAD_binding_10"/>
    <property type="match status" value="1"/>
</dbReference>
<gene>
    <name evidence="2" type="ORF">RY831_09675</name>
</gene>
<evidence type="ECO:0000313" key="3">
    <source>
        <dbReference type="Proteomes" id="UP001352263"/>
    </source>
</evidence>
<reference evidence="2 3" key="1">
    <citation type="submission" date="2023-10" db="EMBL/GenBank/DDBJ databases">
        <title>Noviherbaspirillum sp. CPCC 100848 genome assembly.</title>
        <authorList>
            <person name="Li X.Y."/>
            <person name="Fang X.M."/>
        </authorList>
    </citation>
    <scope>NUCLEOTIDE SEQUENCE [LARGE SCALE GENOMIC DNA]</scope>
    <source>
        <strain evidence="2 3">CPCC 100848</strain>
    </source>
</reference>
<name>A0ABU6J6Z7_9BURK</name>
<dbReference type="Proteomes" id="UP001352263">
    <property type="component" value="Unassembled WGS sequence"/>
</dbReference>
<comment type="caution">
    <text evidence="2">The sequence shown here is derived from an EMBL/GenBank/DDBJ whole genome shotgun (WGS) entry which is preliminary data.</text>
</comment>
<accession>A0ABU6J6Z7</accession>
<dbReference type="EMBL" id="JAWIIV010000006">
    <property type="protein sequence ID" value="MEC4719419.1"/>
    <property type="molecule type" value="Genomic_DNA"/>
</dbReference>
<organism evidence="2 3">
    <name type="scientific">Noviherbaspirillum album</name>
    <dbReference type="NCBI Taxonomy" id="3080276"/>
    <lineage>
        <taxon>Bacteria</taxon>
        <taxon>Pseudomonadati</taxon>
        <taxon>Pseudomonadota</taxon>
        <taxon>Betaproteobacteria</taxon>
        <taxon>Burkholderiales</taxon>
        <taxon>Oxalobacteraceae</taxon>
        <taxon>Noviherbaspirillum</taxon>
    </lineage>
</organism>
<evidence type="ECO:0000259" key="1">
    <source>
        <dbReference type="Pfam" id="PF13460"/>
    </source>
</evidence>
<dbReference type="SUPFAM" id="SSF51735">
    <property type="entry name" value="NAD(P)-binding Rossmann-fold domains"/>
    <property type="match status" value="1"/>
</dbReference>
<keyword evidence="3" id="KW-1185">Reference proteome</keyword>
<dbReference type="RefSeq" id="WP_326506134.1">
    <property type="nucleotide sequence ID" value="NZ_JAWIIV010000006.1"/>
</dbReference>
<dbReference type="PANTHER" id="PTHR12126:SF11">
    <property type="entry name" value="NADH DEHYDROGENASE [UBIQUINONE] 1 ALPHA SUBCOMPLEX SUBUNIT 9, MITOCHONDRIAL"/>
    <property type="match status" value="1"/>
</dbReference>
<evidence type="ECO:0000313" key="2">
    <source>
        <dbReference type="EMBL" id="MEC4719419.1"/>
    </source>
</evidence>
<dbReference type="InterPro" id="IPR016040">
    <property type="entry name" value="NAD(P)-bd_dom"/>
</dbReference>
<protein>
    <submittedName>
        <fullName evidence="2">NAD(P)H-binding protein</fullName>
    </submittedName>
</protein>
<dbReference type="PANTHER" id="PTHR12126">
    <property type="entry name" value="NADH-UBIQUINONE OXIDOREDUCTASE 39 KDA SUBUNIT-RELATED"/>
    <property type="match status" value="1"/>
</dbReference>
<dbReference type="Gene3D" id="3.40.50.720">
    <property type="entry name" value="NAD(P)-binding Rossmann-like Domain"/>
    <property type="match status" value="1"/>
</dbReference>
<proteinExistence type="predicted"/>